<dbReference type="GeneID" id="102803680"/>
<dbReference type="PROSITE" id="PS51366">
    <property type="entry name" value="MI"/>
    <property type="match status" value="1"/>
</dbReference>
<dbReference type="Pfam" id="PF02854">
    <property type="entry name" value="MIF4G"/>
    <property type="match status" value="1"/>
</dbReference>
<proteinExistence type="inferred from homology"/>
<dbReference type="RefSeq" id="XP_006814193.1">
    <property type="nucleotide sequence ID" value="XM_006814130.1"/>
</dbReference>
<evidence type="ECO:0000256" key="3">
    <source>
        <dbReference type="ARBA" id="ARBA00023242"/>
    </source>
</evidence>
<dbReference type="InterPro" id="IPR016024">
    <property type="entry name" value="ARM-type_fold"/>
</dbReference>
<evidence type="ECO:0000256" key="4">
    <source>
        <dbReference type="SAM" id="MobiDB-lite"/>
    </source>
</evidence>
<evidence type="ECO:0000256" key="2">
    <source>
        <dbReference type="ARBA" id="ARBA00006856"/>
    </source>
</evidence>
<organism evidence="6 7">
    <name type="scientific">Saccoglossus kowalevskii</name>
    <name type="common">Acorn worm</name>
    <dbReference type="NCBI Taxonomy" id="10224"/>
    <lineage>
        <taxon>Eukaryota</taxon>
        <taxon>Metazoa</taxon>
        <taxon>Hemichordata</taxon>
        <taxon>Enteropneusta</taxon>
        <taxon>Harrimaniidae</taxon>
        <taxon>Saccoglossus</taxon>
    </lineage>
</organism>
<comment type="subcellular location">
    <subcellularLocation>
        <location evidence="1">Nucleus</location>
        <location evidence="1">Nucleolus</location>
    </subcellularLocation>
</comment>
<dbReference type="InterPro" id="IPR050781">
    <property type="entry name" value="CWC22_splicing_factor"/>
</dbReference>
<dbReference type="SMART" id="SM00544">
    <property type="entry name" value="MA3"/>
    <property type="match status" value="1"/>
</dbReference>
<feature type="domain" description="MI" evidence="5">
    <location>
        <begin position="453"/>
        <end position="569"/>
    </location>
</feature>
<dbReference type="PANTHER" id="PTHR18034:SF4">
    <property type="entry name" value="NUCLEOLAR MIF4G DOMAIN-CONTAINING PROTEIN 1"/>
    <property type="match status" value="1"/>
</dbReference>
<gene>
    <name evidence="7" type="primary">LOC102803680</name>
</gene>
<dbReference type="PANTHER" id="PTHR18034">
    <property type="entry name" value="CELL CYCLE CONTROL PROTEIN CWF22-RELATED"/>
    <property type="match status" value="1"/>
</dbReference>
<dbReference type="SUPFAM" id="SSF48371">
    <property type="entry name" value="ARM repeat"/>
    <property type="match status" value="1"/>
</dbReference>
<comment type="similarity">
    <text evidence="2">Belongs to the CWC22 family.</text>
</comment>
<evidence type="ECO:0000256" key="1">
    <source>
        <dbReference type="ARBA" id="ARBA00004604"/>
    </source>
</evidence>
<name>A0ABM0M2F2_SACKO</name>
<dbReference type="Pfam" id="PF02847">
    <property type="entry name" value="MA3"/>
    <property type="match status" value="1"/>
</dbReference>
<dbReference type="Gene3D" id="1.25.40.180">
    <property type="match status" value="2"/>
</dbReference>
<evidence type="ECO:0000259" key="5">
    <source>
        <dbReference type="PROSITE" id="PS51366"/>
    </source>
</evidence>
<dbReference type="Proteomes" id="UP000694865">
    <property type="component" value="Unplaced"/>
</dbReference>
<feature type="region of interest" description="Disordered" evidence="4">
    <location>
        <begin position="50"/>
        <end position="167"/>
    </location>
</feature>
<feature type="compositionally biased region" description="Basic and acidic residues" evidence="4">
    <location>
        <begin position="152"/>
        <end position="162"/>
    </location>
</feature>
<keyword evidence="3" id="KW-0539">Nucleus</keyword>
<reference evidence="7" key="1">
    <citation type="submission" date="2025-08" db="UniProtKB">
        <authorList>
            <consortium name="RefSeq"/>
        </authorList>
    </citation>
    <scope>IDENTIFICATION</scope>
    <source>
        <tissue evidence="7">Testes</tissue>
    </source>
</reference>
<evidence type="ECO:0000313" key="7">
    <source>
        <dbReference type="RefSeq" id="XP_006814193.1"/>
    </source>
</evidence>
<accession>A0ABM0M2F2</accession>
<dbReference type="InterPro" id="IPR003890">
    <property type="entry name" value="MIF4G-like_typ-3"/>
</dbReference>
<protein>
    <submittedName>
        <fullName evidence="7">Nucleolar MIF4G domain-containing protein 1-like</fullName>
    </submittedName>
</protein>
<feature type="compositionally biased region" description="Acidic residues" evidence="4">
    <location>
        <begin position="94"/>
        <end position="124"/>
    </location>
</feature>
<sequence length="659" mass="77019">MEAHKMANEEEDATIQYLEKKLKLNKKKLQAVFRNDGLDDLLEFCDSENRGTLLDIGDGDMFREESESDEEITEMPPKVLNAKSKTKVEQINDERDEEQHEDDDDNDVDDDHDDEEEEDEEEEENREHGDEFSSSEADSGQREDEDTVIDLPESKKETEKNTIKRKKVIHDEELHLKKKQKQKIETDEELVDEVKSVSKYENEIKQNVKETTRKRKRKGQVKYDIYGRPIGGSNEETGVYVPPQQRARMMGKDEDSQKLDRLRRQIKGLLNRLIIHCVLIYDIIRKLIERFTEGDIELLLLLLKNVGLTLRRDDPLSLKDVILQIQRKAVDAKDKFKDQARVKFMLDTIGALKNNNLRKIPNYDPSHLEHLKKLLRAFTKDHSSSDCQLRISLSDLLSAEEKGRWWVVGSAWVGQQSTEQQTESKYNKPTIEVHNKVSSKIMDLSRKQRMNTDTRRNIFCAIVTSEDFVDAFDKLLHLNLKDRQEREIVYVLLDCCLQEKPFNPYYGYLASKFCLYDRRFQVTFQFAFWDKFKVIDKLSTEQLTNLAKLLVHLLVSKSLALSVLKVIDFAELNKPMMVWLRQSLMELLLENPKDVSIDVFARIAPYPKLHSLRDGLRLFMRQFLLRNQQKSAESTREQLKLMVQMADGALQGHDSSMML</sequence>
<keyword evidence="6" id="KW-1185">Reference proteome</keyword>
<evidence type="ECO:0000313" key="6">
    <source>
        <dbReference type="Proteomes" id="UP000694865"/>
    </source>
</evidence>
<dbReference type="InterPro" id="IPR003891">
    <property type="entry name" value="Initiation_fac_eIF4g_MI"/>
</dbReference>